<dbReference type="EMBL" id="BQXO01000007">
    <property type="protein sequence ID" value="GKT06573.1"/>
    <property type="molecule type" value="Genomic_DNA"/>
</dbReference>
<dbReference type="PRINTS" id="PR00469">
    <property type="entry name" value="PNDRDTASEII"/>
</dbReference>
<evidence type="ECO:0000256" key="1">
    <source>
        <dbReference type="ARBA" id="ARBA00011738"/>
    </source>
</evidence>
<evidence type="ECO:0000256" key="6">
    <source>
        <dbReference type="HAMAP-Rule" id="MF_01685"/>
    </source>
</evidence>
<comment type="similarity">
    <text evidence="6">Belongs to the ferredoxin--NADP reductase type 2 family.</text>
</comment>
<dbReference type="Gene3D" id="3.50.50.60">
    <property type="entry name" value="FAD/NAD(P)-binding domain"/>
    <property type="match status" value="2"/>
</dbReference>
<evidence type="ECO:0000313" key="9">
    <source>
        <dbReference type="Proteomes" id="UP001628078"/>
    </source>
</evidence>
<comment type="catalytic activity">
    <reaction evidence="6">
        <text>2 reduced [2Fe-2S]-[ferredoxin] + NADP(+) + H(+) = 2 oxidized [2Fe-2S]-[ferredoxin] + NADPH</text>
        <dbReference type="Rhea" id="RHEA:20125"/>
        <dbReference type="Rhea" id="RHEA-COMP:10000"/>
        <dbReference type="Rhea" id="RHEA-COMP:10001"/>
        <dbReference type="ChEBI" id="CHEBI:15378"/>
        <dbReference type="ChEBI" id="CHEBI:33737"/>
        <dbReference type="ChEBI" id="CHEBI:33738"/>
        <dbReference type="ChEBI" id="CHEBI:57783"/>
        <dbReference type="ChEBI" id="CHEBI:58349"/>
        <dbReference type="EC" id="1.18.1.2"/>
    </reaction>
</comment>
<comment type="caution">
    <text evidence="6">Lacks conserved residue(s) required for the propagation of feature annotation.</text>
</comment>
<keyword evidence="5 6" id="KW-0560">Oxidoreductase</keyword>
<gene>
    <name evidence="8" type="ORF">JCM31185_18600</name>
</gene>
<feature type="domain" description="FAD/NAD(P)-binding" evidence="7">
    <location>
        <begin position="6"/>
        <end position="300"/>
    </location>
</feature>
<dbReference type="RefSeq" id="WP_407884831.1">
    <property type="nucleotide sequence ID" value="NZ_BQXO01000007.1"/>
</dbReference>
<dbReference type="InterPro" id="IPR036188">
    <property type="entry name" value="FAD/NAD-bd_sf"/>
</dbReference>
<dbReference type="InterPro" id="IPR050097">
    <property type="entry name" value="Ferredoxin-NADP_redctase_2"/>
</dbReference>
<feature type="binding site" evidence="6">
    <location>
        <position position="285"/>
    </location>
    <ligand>
        <name>FAD</name>
        <dbReference type="ChEBI" id="CHEBI:57692"/>
    </ligand>
</feature>
<dbReference type="PRINTS" id="PR00368">
    <property type="entry name" value="FADPNR"/>
</dbReference>
<protein>
    <recommendedName>
        <fullName evidence="6">Ferredoxin--NADP reductase</fullName>
        <shortName evidence="6">FNR</shortName>
        <shortName evidence="6">Fd-NADP(+) reductase</shortName>
        <ecNumber evidence="6">1.18.1.2</ecNumber>
    </recommendedName>
</protein>
<dbReference type="EC" id="1.18.1.2" evidence="6"/>
<feature type="binding site" evidence="6">
    <location>
        <position position="121"/>
    </location>
    <ligand>
        <name>FAD</name>
        <dbReference type="ChEBI" id="CHEBI:57692"/>
    </ligand>
</feature>
<dbReference type="HAMAP" id="MF_01685">
    <property type="entry name" value="FENR2"/>
    <property type="match status" value="1"/>
</dbReference>
<feature type="binding site" evidence="6">
    <location>
        <position position="88"/>
    </location>
    <ligand>
        <name>FAD</name>
        <dbReference type="ChEBI" id="CHEBI:57692"/>
    </ligand>
</feature>
<dbReference type="PANTHER" id="PTHR48105">
    <property type="entry name" value="THIOREDOXIN REDUCTASE 1-RELATED-RELATED"/>
    <property type="match status" value="1"/>
</dbReference>
<dbReference type="InterPro" id="IPR022890">
    <property type="entry name" value="Fd--NADP_Rdtase_type_2"/>
</dbReference>
<evidence type="ECO:0000256" key="4">
    <source>
        <dbReference type="ARBA" id="ARBA00022857"/>
    </source>
</evidence>
<feature type="binding site" evidence="6">
    <location>
        <position position="48"/>
    </location>
    <ligand>
        <name>FAD</name>
        <dbReference type="ChEBI" id="CHEBI:57692"/>
    </ligand>
</feature>
<keyword evidence="9" id="KW-1185">Reference proteome</keyword>
<evidence type="ECO:0000256" key="5">
    <source>
        <dbReference type="ARBA" id="ARBA00023002"/>
    </source>
</evidence>
<organism evidence="8 9">
    <name type="scientific">Furfurilactobacillus curtus</name>
    <dbReference type="NCBI Taxonomy" id="1746200"/>
    <lineage>
        <taxon>Bacteria</taxon>
        <taxon>Bacillati</taxon>
        <taxon>Bacillota</taxon>
        <taxon>Bacilli</taxon>
        <taxon>Lactobacillales</taxon>
        <taxon>Lactobacillaceae</taxon>
        <taxon>Furfurilactobacillus</taxon>
    </lineage>
</organism>
<keyword evidence="2 6" id="KW-0285">Flavoprotein</keyword>
<feature type="binding site" evidence="6">
    <location>
        <position position="35"/>
    </location>
    <ligand>
        <name>FAD</name>
        <dbReference type="ChEBI" id="CHEBI:57692"/>
    </ligand>
</feature>
<keyword evidence="4 6" id="KW-0521">NADP</keyword>
<proteinExistence type="inferred from homology"/>
<evidence type="ECO:0000313" key="8">
    <source>
        <dbReference type="EMBL" id="GKT06573.1"/>
    </source>
</evidence>
<feature type="binding site" evidence="6">
    <location>
        <position position="325"/>
    </location>
    <ligand>
        <name>FAD</name>
        <dbReference type="ChEBI" id="CHEBI:57692"/>
    </ligand>
</feature>
<comment type="subunit">
    <text evidence="1 6">Homodimer.</text>
</comment>
<comment type="cofactor">
    <cofactor evidence="6">
        <name>FAD</name>
        <dbReference type="ChEBI" id="CHEBI:57692"/>
    </cofactor>
    <text evidence="6">Binds 1 FAD per subunit.</text>
</comment>
<dbReference type="InterPro" id="IPR023753">
    <property type="entry name" value="FAD/NAD-binding_dom"/>
</dbReference>
<reference evidence="8 9" key="1">
    <citation type="submission" date="2022-03" db="EMBL/GenBank/DDBJ databases">
        <title>Draft genome sequence of Furfurilactobacillus curtus JCM 31185.</title>
        <authorList>
            <person name="Suzuki S."/>
            <person name="Endo A."/>
            <person name="Kajikawa A."/>
        </authorList>
    </citation>
    <scope>NUCLEOTIDE SEQUENCE [LARGE SCALE GENOMIC DNA]</scope>
    <source>
        <strain evidence="8 9">JCM 31185</strain>
    </source>
</reference>
<comment type="caution">
    <text evidence="8">The sequence shown here is derived from an EMBL/GenBank/DDBJ whole genome shotgun (WGS) entry which is preliminary data.</text>
</comment>
<evidence type="ECO:0000259" key="7">
    <source>
        <dbReference type="Pfam" id="PF07992"/>
    </source>
</evidence>
<accession>A0ABQ5JPS8</accession>
<dbReference type="Pfam" id="PF07992">
    <property type="entry name" value="Pyr_redox_2"/>
    <property type="match status" value="1"/>
</dbReference>
<evidence type="ECO:0000256" key="2">
    <source>
        <dbReference type="ARBA" id="ARBA00022630"/>
    </source>
</evidence>
<keyword evidence="3 6" id="KW-0274">FAD</keyword>
<sequence>MAEQNYDLTIIGGGPVGLFAAFYAGLQELHTQVLESLPDVGGQVSALYPEKKILDVAGFSGISGQELVDRLREQMTLFPVTVKTSQTVANISGQLGDFTITTNGGVTHSKAILITTGNGAFTPRKLAVENAASFENEHLWYFLPKLAHFANHDVMVAGGGDAAIDIALMIEPVAKHVYLMHRRNEFRALPHSVTSLNTSSVEQMTPYLAQGLAATSDGRLDVDLKEMKTDHHRTITVDDLVVNFGVISDHAVFENWELQFEQKHQQIAVDSTMQTSVAGVYGAGDAINYSGKVALIATGFGEAATAVHSAAFAIDPHHHGPVHSTSVHLPDK</sequence>
<feature type="binding site" evidence="6">
    <location>
        <position position="43"/>
    </location>
    <ligand>
        <name>FAD</name>
        <dbReference type="ChEBI" id="CHEBI:57692"/>
    </ligand>
</feature>
<evidence type="ECO:0000256" key="3">
    <source>
        <dbReference type="ARBA" id="ARBA00022827"/>
    </source>
</evidence>
<dbReference type="Proteomes" id="UP001628078">
    <property type="component" value="Unassembled WGS sequence"/>
</dbReference>
<name>A0ABQ5JPS8_9LACO</name>
<dbReference type="SUPFAM" id="SSF51905">
    <property type="entry name" value="FAD/NAD(P)-binding domain"/>
    <property type="match status" value="1"/>
</dbReference>